<sequence>MFIFLISGIEIEFHVDLVDRKSKVPADIPVLPKFNYPAFPTASSSCTTISFLSQSPSERSGSPWEEKRYQIHVKQEKKHLLPAPYQTNCTITWQLGSLERNWTIESHAPTIIAPKSLWRKLQFRLIFRQMLSRRIDPSL</sequence>
<accession>A0AAV4MHJ9</accession>
<evidence type="ECO:0000313" key="1">
    <source>
        <dbReference type="EMBL" id="GIX71672.1"/>
    </source>
</evidence>
<protein>
    <submittedName>
        <fullName evidence="1">Uncharacterized protein</fullName>
    </submittedName>
</protein>
<dbReference type="EMBL" id="BPLR01019777">
    <property type="protein sequence ID" value="GIX71672.1"/>
    <property type="molecule type" value="Genomic_DNA"/>
</dbReference>
<name>A0AAV4MHJ9_CAEEX</name>
<dbReference type="Proteomes" id="UP001054945">
    <property type="component" value="Unassembled WGS sequence"/>
</dbReference>
<comment type="caution">
    <text evidence="1">The sequence shown here is derived from an EMBL/GenBank/DDBJ whole genome shotgun (WGS) entry which is preliminary data.</text>
</comment>
<evidence type="ECO:0000313" key="2">
    <source>
        <dbReference type="Proteomes" id="UP001054945"/>
    </source>
</evidence>
<gene>
    <name evidence="1" type="ORF">CEXT_283131</name>
</gene>
<reference evidence="1 2" key="1">
    <citation type="submission" date="2021-06" db="EMBL/GenBank/DDBJ databases">
        <title>Caerostris extrusa draft genome.</title>
        <authorList>
            <person name="Kono N."/>
            <person name="Arakawa K."/>
        </authorList>
    </citation>
    <scope>NUCLEOTIDE SEQUENCE [LARGE SCALE GENOMIC DNA]</scope>
</reference>
<organism evidence="1 2">
    <name type="scientific">Caerostris extrusa</name>
    <name type="common">Bark spider</name>
    <name type="synonym">Caerostris bankana</name>
    <dbReference type="NCBI Taxonomy" id="172846"/>
    <lineage>
        <taxon>Eukaryota</taxon>
        <taxon>Metazoa</taxon>
        <taxon>Ecdysozoa</taxon>
        <taxon>Arthropoda</taxon>
        <taxon>Chelicerata</taxon>
        <taxon>Arachnida</taxon>
        <taxon>Araneae</taxon>
        <taxon>Araneomorphae</taxon>
        <taxon>Entelegynae</taxon>
        <taxon>Araneoidea</taxon>
        <taxon>Araneidae</taxon>
        <taxon>Caerostris</taxon>
    </lineage>
</organism>
<dbReference type="AlphaFoldDB" id="A0AAV4MHJ9"/>
<keyword evidence="2" id="KW-1185">Reference proteome</keyword>
<proteinExistence type="predicted"/>